<keyword evidence="6 7" id="KW-0472">Membrane</keyword>
<comment type="caution">
    <text evidence="10">The sequence shown here is derived from an EMBL/GenBank/DDBJ whole genome shotgun (WGS) entry which is preliminary data.</text>
</comment>
<evidence type="ECO:0000256" key="2">
    <source>
        <dbReference type="ARBA" id="ARBA00022692"/>
    </source>
</evidence>
<dbReference type="InterPro" id="IPR039421">
    <property type="entry name" value="Type_1_exporter"/>
</dbReference>
<evidence type="ECO:0000259" key="9">
    <source>
        <dbReference type="PROSITE" id="PS50929"/>
    </source>
</evidence>
<dbReference type="InterPro" id="IPR003593">
    <property type="entry name" value="AAA+_ATPase"/>
</dbReference>
<dbReference type="GO" id="GO:0016887">
    <property type="term" value="F:ATP hydrolysis activity"/>
    <property type="evidence" value="ECO:0007669"/>
    <property type="project" value="InterPro"/>
</dbReference>
<keyword evidence="2 7" id="KW-0812">Transmembrane</keyword>
<dbReference type="SMART" id="SM00382">
    <property type="entry name" value="AAA"/>
    <property type="match status" value="1"/>
</dbReference>
<accession>A0A3E2N547</accession>
<dbReference type="EMBL" id="QOHO01000106">
    <property type="protein sequence ID" value="RFZ76096.1"/>
    <property type="molecule type" value="Genomic_DNA"/>
</dbReference>
<dbReference type="GO" id="GO:0015421">
    <property type="term" value="F:ABC-type oligopeptide transporter activity"/>
    <property type="evidence" value="ECO:0007669"/>
    <property type="project" value="TreeGrafter"/>
</dbReference>
<comment type="subcellular location">
    <subcellularLocation>
        <location evidence="1">Cell membrane</location>
        <topology evidence="1">Multi-pass membrane protein</topology>
    </subcellularLocation>
</comment>
<dbReference type="InterPro" id="IPR011527">
    <property type="entry name" value="ABC1_TM_dom"/>
</dbReference>
<sequence length="547" mass="62336">MTELIGLKRELNFSFKKYIFRYIKCFIFMLGYTITSVIFPGLVSLVMDKGVMVGDYHSTIVYISIFLIIGIMMTIFQYLERLSFFKLSQDILIYIKIIVFRKIMDTNLAFWNNHKIGDVMSVVESDISRIESLLTTKLCDAIVNIFVIIGMSIFLIYLNIKIGGLLILIAFIFVAIQRKLGIFIKNNMLILRKSLGDNSSLLNEILNNIQNIQIIGLVVPFIDKYKVSIDNIKDNNIKNTNIVSLSLGVSNLYVIISMLIVLFVGSIEYFRGHLTIGIVLTFLLYAQRLYSPISSICNTFVSIKNISPSISKILDILKNENIIYGGNYYPVTDIQGSLELRAISFKYQLNPDYVFKDFNLKINSGEIIGIIGKNGSGKTTIIKLLAGLCVPEQGIITIDGVDLKKYDLEYLRRQIGYVLQSNYLVSGKLKDILRFGVENEFIDIKDEMIKSFELNISKFSNGWETYINEKSMNISGGELQKISLIRLFSSPKQMYILDEPTSFMDNESEKKVCSKMEELLNNKTAIIITHRPQILHICNRVIDLDAL</sequence>
<keyword evidence="5 7" id="KW-1133">Transmembrane helix</keyword>
<dbReference type="GO" id="GO:0005886">
    <property type="term" value="C:plasma membrane"/>
    <property type="evidence" value="ECO:0007669"/>
    <property type="project" value="UniProtKB-SubCell"/>
</dbReference>
<dbReference type="PROSITE" id="PS50929">
    <property type="entry name" value="ABC_TM1F"/>
    <property type="match status" value="1"/>
</dbReference>
<dbReference type="Gene3D" id="3.40.50.300">
    <property type="entry name" value="P-loop containing nucleotide triphosphate hydrolases"/>
    <property type="match status" value="1"/>
</dbReference>
<evidence type="ECO:0000313" key="11">
    <source>
        <dbReference type="Proteomes" id="UP000260680"/>
    </source>
</evidence>
<organism evidence="10 11">
    <name type="scientific">Lacrimispora amygdalina</name>
    <dbReference type="NCBI Taxonomy" id="253257"/>
    <lineage>
        <taxon>Bacteria</taxon>
        <taxon>Bacillati</taxon>
        <taxon>Bacillota</taxon>
        <taxon>Clostridia</taxon>
        <taxon>Lachnospirales</taxon>
        <taxon>Lachnospiraceae</taxon>
        <taxon>Lacrimispora</taxon>
    </lineage>
</organism>
<evidence type="ECO:0000256" key="1">
    <source>
        <dbReference type="ARBA" id="ARBA00004651"/>
    </source>
</evidence>
<dbReference type="SUPFAM" id="SSF52540">
    <property type="entry name" value="P-loop containing nucleoside triphosphate hydrolases"/>
    <property type="match status" value="1"/>
</dbReference>
<dbReference type="InterPro" id="IPR036640">
    <property type="entry name" value="ABC1_TM_sf"/>
</dbReference>
<dbReference type="Proteomes" id="UP000260680">
    <property type="component" value="Unassembled WGS sequence"/>
</dbReference>
<name>A0A3E2N547_9FIRM</name>
<dbReference type="CDD" id="cd07346">
    <property type="entry name" value="ABC_6TM_exporters"/>
    <property type="match status" value="1"/>
</dbReference>
<dbReference type="OrthoDB" id="1887693at2"/>
<dbReference type="PANTHER" id="PTHR43394:SF1">
    <property type="entry name" value="ATP-BINDING CASSETTE SUB-FAMILY B MEMBER 10, MITOCHONDRIAL"/>
    <property type="match status" value="1"/>
</dbReference>
<feature type="domain" description="ABC transmembrane type-1" evidence="9">
    <location>
        <begin position="26"/>
        <end position="305"/>
    </location>
</feature>
<dbReference type="PROSITE" id="PS50893">
    <property type="entry name" value="ABC_TRANSPORTER_2"/>
    <property type="match status" value="1"/>
</dbReference>
<evidence type="ECO:0000256" key="5">
    <source>
        <dbReference type="ARBA" id="ARBA00022989"/>
    </source>
</evidence>
<dbReference type="InterPro" id="IPR027417">
    <property type="entry name" value="P-loop_NTPase"/>
</dbReference>
<dbReference type="Pfam" id="PF00664">
    <property type="entry name" value="ABC_membrane"/>
    <property type="match status" value="1"/>
</dbReference>
<feature type="transmembrane region" description="Helical" evidence="7">
    <location>
        <begin position="21"/>
        <end position="47"/>
    </location>
</feature>
<dbReference type="PROSITE" id="PS00211">
    <property type="entry name" value="ABC_TRANSPORTER_1"/>
    <property type="match status" value="1"/>
</dbReference>
<evidence type="ECO:0000256" key="3">
    <source>
        <dbReference type="ARBA" id="ARBA00022741"/>
    </source>
</evidence>
<dbReference type="InterPro" id="IPR003439">
    <property type="entry name" value="ABC_transporter-like_ATP-bd"/>
</dbReference>
<feature type="transmembrane region" description="Helical" evidence="7">
    <location>
        <begin position="138"/>
        <end position="158"/>
    </location>
</feature>
<proteinExistence type="predicted"/>
<feature type="transmembrane region" description="Helical" evidence="7">
    <location>
        <begin position="164"/>
        <end position="184"/>
    </location>
</feature>
<feature type="transmembrane region" description="Helical" evidence="7">
    <location>
        <begin position="242"/>
        <end position="263"/>
    </location>
</feature>
<dbReference type="AlphaFoldDB" id="A0A3E2N547"/>
<dbReference type="GO" id="GO:0005524">
    <property type="term" value="F:ATP binding"/>
    <property type="evidence" value="ECO:0007669"/>
    <property type="project" value="UniProtKB-KW"/>
</dbReference>
<evidence type="ECO:0000259" key="8">
    <source>
        <dbReference type="PROSITE" id="PS50893"/>
    </source>
</evidence>
<evidence type="ECO:0000256" key="7">
    <source>
        <dbReference type="SAM" id="Phobius"/>
    </source>
</evidence>
<evidence type="ECO:0000256" key="6">
    <source>
        <dbReference type="ARBA" id="ARBA00023136"/>
    </source>
</evidence>
<dbReference type="Gene3D" id="1.20.1560.10">
    <property type="entry name" value="ABC transporter type 1, transmembrane domain"/>
    <property type="match status" value="1"/>
</dbReference>
<dbReference type="InterPro" id="IPR017871">
    <property type="entry name" value="ABC_transporter-like_CS"/>
</dbReference>
<evidence type="ECO:0000256" key="4">
    <source>
        <dbReference type="ARBA" id="ARBA00022840"/>
    </source>
</evidence>
<feature type="transmembrane region" description="Helical" evidence="7">
    <location>
        <begin position="59"/>
        <end position="79"/>
    </location>
</feature>
<reference evidence="10 11" key="1">
    <citation type="submission" date="2018-07" db="EMBL/GenBank/DDBJ databases">
        <title>New species, Clostridium PI-S10-A1B.</title>
        <authorList>
            <person name="Krishna G."/>
            <person name="Summeta K."/>
            <person name="Shikha S."/>
            <person name="Prabhu P.B."/>
            <person name="Suresh K."/>
        </authorList>
    </citation>
    <scope>NUCLEOTIDE SEQUENCE [LARGE SCALE GENOMIC DNA]</scope>
    <source>
        <strain evidence="10 11">PI-S10-A1B</strain>
    </source>
</reference>
<keyword evidence="4 10" id="KW-0067">ATP-binding</keyword>
<dbReference type="PANTHER" id="PTHR43394">
    <property type="entry name" value="ATP-DEPENDENT PERMEASE MDL1, MITOCHONDRIAL"/>
    <property type="match status" value="1"/>
</dbReference>
<evidence type="ECO:0000313" key="10">
    <source>
        <dbReference type="EMBL" id="RFZ76096.1"/>
    </source>
</evidence>
<protein>
    <submittedName>
        <fullName evidence="10">ABC transporter ATP-binding protein</fullName>
    </submittedName>
</protein>
<dbReference type="SUPFAM" id="SSF90123">
    <property type="entry name" value="ABC transporter transmembrane region"/>
    <property type="match status" value="1"/>
</dbReference>
<dbReference type="Pfam" id="PF00005">
    <property type="entry name" value="ABC_tran"/>
    <property type="match status" value="1"/>
</dbReference>
<dbReference type="RefSeq" id="WP_117419771.1">
    <property type="nucleotide sequence ID" value="NZ_QOHO01000106.1"/>
</dbReference>
<gene>
    <name evidence="10" type="ORF">DS742_25635</name>
</gene>
<keyword evidence="3" id="KW-0547">Nucleotide-binding</keyword>
<feature type="domain" description="ABC transporter" evidence="8">
    <location>
        <begin position="338"/>
        <end position="547"/>
    </location>
</feature>